<dbReference type="Gene3D" id="2.30.110.10">
    <property type="entry name" value="Electron Transport, Fmn-binding Protein, Chain A"/>
    <property type="match status" value="1"/>
</dbReference>
<dbReference type="GO" id="GO:0005829">
    <property type="term" value="C:cytosol"/>
    <property type="evidence" value="ECO:0007669"/>
    <property type="project" value="TreeGrafter"/>
</dbReference>
<evidence type="ECO:0000313" key="3">
    <source>
        <dbReference type="EMBL" id="SPF33614.1"/>
    </source>
</evidence>
<reference evidence="4" key="1">
    <citation type="submission" date="2018-02" db="EMBL/GenBank/DDBJ databases">
        <authorList>
            <person name="Hausmann B."/>
        </authorList>
    </citation>
    <scope>NUCLEOTIDE SEQUENCE [LARGE SCALE GENOMIC DNA]</scope>
    <source>
        <strain evidence="4">Peat soil MAG SbA1</strain>
    </source>
</reference>
<evidence type="ECO:0000259" key="2">
    <source>
        <dbReference type="Pfam" id="PF01243"/>
    </source>
</evidence>
<dbReference type="Proteomes" id="UP000238701">
    <property type="component" value="Unassembled WGS sequence"/>
</dbReference>
<accession>A0A2U3K1R3</accession>
<evidence type="ECO:0000313" key="4">
    <source>
        <dbReference type="Proteomes" id="UP000238701"/>
    </source>
</evidence>
<dbReference type="InterPro" id="IPR011576">
    <property type="entry name" value="Pyridox_Oxase_N"/>
</dbReference>
<keyword evidence="1" id="KW-0560">Oxidoreductase</keyword>
<protein>
    <submittedName>
        <fullName evidence="3">Pyridoxamine 5'-phosphate oxidase-related FMN-binding</fullName>
    </submittedName>
</protein>
<gene>
    <name evidence="3" type="ORF">SBA1_120004</name>
</gene>
<dbReference type="InterPro" id="IPR012349">
    <property type="entry name" value="Split_barrel_FMN-bd"/>
</dbReference>
<dbReference type="NCBIfam" id="TIGR03666">
    <property type="entry name" value="Rv2061_F420"/>
    <property type="match status" value="1"/>
</dbReference>
<dbReference type="EMBL" id="OMOD01000024">
    <property type="protein sequence ID" value="SPF33614.1"/>
    <property type="molecule type" value="Genomic_DNA"/>
</dbReference>
<feature type="domain" description="Pyridoxamine 5'-phosphate oxidase N-terminal" evidence="2">
    <location>
        <begin position="4"/>
        <end position="90"/>
    </location>
</feature>
<dbReference type="InterPro" id="IPR019965">
    <property type="entry name" value="PPOX_F420-dep_Rv2061_put"/>
</dbReference>
<dbReference type="PANTHER" id="PTHR35176:SF11">
    <property type="entry name" value="PYRIDOXAMINE 5'-PHOSPHATE OXIDASE FAMILY PROTEIN"/>
    <property type="match status" value="1"/>
</dbReference>
<sequence>MPSQIPASIQNHKYISLKTFRKTGVGVATPVWFGEDDGKLYVMTRSDMGKTKRIRNNPQVKVAPCTIRGRVTGPEFAATARILPPEEHARARQTINRKYWMARIPLIWWRTDTYFELTFA</sequence>
<dbReference type="GO" id="GO:0070967">
    <property type="term" value="F:coenzyme F420 binding"/>
    <property type="evidence" value="ECO:0007669"/>
    <property type="project" value="TreeGrafter"/>
</dbReference>
<dbReference type="Pfam" id="PF01243">
    <property type="entry name" value="PNPOx_N"/>
    <property type="match status" value="1"/>
</dbReference>
<dbReference type="GO" id="GO:0016627">
    <property type="term" value="F:oxidoreductase activity, acting on the CH-CH group of donors"/>
    <property type="evidence" value="ECO:0007669"/>
    <property type="project" value="TreeGrafter"/>
</dbReference>
<organism evidence="3 4">
    <name type="scientific">Candidatus Sulfotelmatobacter kueseliae</name>
    <dbReference type="NCBI Taxonomy" id="2042962"/>
    <lineage>
        <taxon>Bacteria</taxon>
        <taxon>Pseudomonadati</taxon>
        <taxon>Acidobacteriota</taxon>
        <taxon>Terriglobia</taxon>
        <taxon>Terriglobales</taxon>
        <taxon>Candidatus Korobacteraceae</taxon>
        <taxon>Candidatus Sulfotelmatobacter</taxon>
    </lineage>
</organism>
<proteinExistence type="predicted"/>
<dbReference type="InterPro" id="IPR052019">
    <property type="entry name" value="F420H2_bilvrd_red/Heme_oxyg"/>
</dbReference>
<name>A0A2U3K1R3_9BACT</name>
<evidence type="ECO:0000256" key="1">
    <source>
        <dbReference type="ARBA" id="ARBA00023002"/>
    </source>
</evidence>
<dbReference type="OrthoDB" id="163808at2"/>
<dbReference type="AlphaFoldDB" id="A0A2U3K1R3"/>
<dbReference type="PANTHER" id="PTHR35176">
    <property type="entry name" value="HEME OXYGENASE HI_0854-RELATED"/>
    <property type="match status" value="1"/>
</dbReference>
<dbReference type="SUPFAM" id="SSF50475">
    <property type="entry name" value="FMN-binding split barrel"/>
    <property type="match status" value="1"/>
</dbReference>